<keyword evidence="4" id="KW-0479">Metal-binding</keyword>
<protein>
    <recommendedName>
        <fullName evidence="2">RBR-type E3 ubiquitin transferase</fullName>
        <ecNumber evidence="2">2.3.2.31</ecNumber>
    </recommendedName>
</protein>
<reference evidence="10 11" key="1">
    <citation type="journal article" date="2018" name="IMA Fungus">
        <title>IMA Genome-F 9: Draft genome sequence of Annulohypoxylon stygium, Aspergillus mulundensis, Berkeleyomyces basicola (syn. Thielaviopsis basicola), Ceratocystis smalleyi, two Cercospora beticola strains, Coleophoma cylindrospora, Fusarium fracticaudum, Phialophora cf. hyalina, and Morchella septimelata.</title>
        <authorList>
            <person name="Wingfield B.D."/>
            <person name="Bills G.F."/>
            <person name="Dong Y."/>
            <person name="Huang W."/>
            <person name="Nel W.J."/>
            <person name="Swalarsk-Parry B.S."/>
            <person name="Vaghefi N."/>
            <person name="Wilken P.M."/>
            <person name="An Z."/>
            <person name="de Beer Z.W."/>
            <person name="De Vos L."/>
            <person name="Chen L."/>
            <person name="Duong T.A."/>
            <person name="Gao Y."/>
            <person name="Hammerbacher A."/>
            <person name="Kikkert J.R."/>
            <person name="Li Y."/>
            <person name="Li H."/>
            <person name="Li K."/>
            <person name="Li Q."/>
            <person name="Liu X."/>
            <person name="Ma X."/>
            <person name="Naidoo K."/>
            <person name="Pethybridge S.J."/>
            <person name="Sun J."/>
            <person name="Steenkamp E.T."/>
            <person name="van der Nest M.A."/>
            <person name="van Wyk S."/>
            <person name="Wingfield M.J."/>
            <person name="Xiong C."/>
            <person name="Yue Q."/>
            <person name="Zhang X."/>
        </authorList>
    </citation>
    <scope>NUCLEOTIDE SEQUENCE [LARGE SCALE GENOMIC DNA]</scope>
    <source>
        <strain evidence="10 11">DSM 5745</strain>
    </source>
</reference>
<organism evidence="10 11">
    <name type="scientific">Aspergillus mulundensis</name>
    <dbReference type="NCBI Taxonomy" id="1810919"/>
    <lineage>
        <taxon>Eukaryota</taxon>
        <taxon>Fungi</taxon>
        <taxon>Dikarya</taxon>
        <taxon>Ascomycota</taxon>
        <taxon>Pezizomycotina</taxon>
        <taxon>Eurotiomycetes</taxon>
        <taxon>Eurotiomycetidae</taxon>
        <taxon>Eurotiales</taxon>
        <taxon>Aspergillaceae</taxon>
        <taxon>Aspergillus</taxon>
        <taxon>Aspergillus subgen. Nidulantes</taxon>
    </lineage>
</organism>
<dbReference type="STRING" id="1810919.A0A3D8S4I2"/>
<dbReference type="InterPro" id="IPR002867">
    <property type="entry name" value="IBR_dom"/>
</dbReference>
<dbReference type="OrthoDB" id="10009520at2759"/>
<evidence type="ECO:0000256" key="2">
    <source>
        <dbReference type="ARBA" id="ARBA00012251"/>
    </source>
</evidence>
<proteinExistence type="predicted"/>
<evidence type="ECO:0000259" key="9">
    <source>
        <dbReference type="PROSITE" id="PS51873"/>
    </source>
</evidence>
<dbReference type="RefSeq" id="XP_026604231.1">
    <property type="nucleotide sequence ID" value="XM_026746751.1"/>
</dbReference>
<dbReference type="EMBL" id="PVWQ01000005">
    <property type="protein sequence ID" value="RDW81178.1"/>
    <property type="molecule type" value="Genomic_DNA"/>
</dbReference>
<keyword evidence="3" id="KW-0808">Transferase</keyword>
<gene>
    <name evidence="10" type="ORF">DSM5745_04735</name>
</gene>
<evidence type="ECO:0000256" key="4">
    <source>
        <dbReference type="ARBA" id="ARBA00022723"/>
    </source>
</evidence>
<accession>A0A3D8S4I2</accession>
<dbReference type="CDD" id="cd20335">
    <property type="entry name" value="BRcat_RBR"/>
    <property type="match status" value="1"/>
</dbReference>
<dbReference type="GO" id="GO:0008270">
    <property type="term" value="F:zinc ion binding"/>
    <property type="evidence" value="ECO:0007669"/>
    <property type="project" value="UniProtKB-KW"/>
</dbReference>
<dbReference type="Proteomes" id="UP000256690">
    <property type="component" value="Unassembled WGS sequence"/>
</dbReference>
<keyword evidence="6" id="KW-0863">Zinc-finger</keyword>
<feature type="domain" description="RING-type" evidence="9">
    <location>
        <begin position="173"/>
        <end position="338"/>
    </location>
</feature>
<comment type="caution">
    <text evidence="10">The sequence shown here is derived from an EMBL/GenBank/DDBJ whole genome shotgun (WGS) entry which is preliminary data.</text>
</comment>
<evidence type="ECO:0000256" key="5">
    <source>
        <dbReference type="ARBA" id="ARBA00022737"/>
    </source>
</evidence>
<evidence type="ECO:0000256" key="1">
    <source>
        <dbReference type="ARBA" id="ARBA00001798"/>
    </source>
</evidence>
<dbReference type="PROSITE" id="PS51873">
    <property type="entry name" value="TRIAD"/>
    <property type="match status" value="1"/>
</dbReference>
<dbReference type="GeneID" id="38115105"/>
<dbReference type="Pfam" id="PF01485">
    <property type="entry name" value="IBR"/>
    <property type="match status" value="1"/>
</dbReference>
<dbReference type="EC" id="2.3.2.31" evidence="2"/>
<keyword evidence="7" id="KW-0833">Ubl conjugation pathway</keyword>
<evidence type="ECO:0000256" key="8">
    <source>
        <dbReference type="ARBA" id="ARBA00022833"/>
    </source>
</evidence>
<keyword evidence="11" id="KW-1185">Reference proteome</keyword>
<dbReference type="InterPro" id="IPR031127">
    <property type="entry name" value="E3_UB_ligase_RBR"/>
</dbReference>
<evidence type="ECO:0000256" key="6">
    <source>
        <dbReference type="ARBA" id="ARBA00022771"/>
    </source>
</evidence>
<name>A0A3D8S4I2_9EURO</name>
<dbReference type="GO" id="GO:0061630">
    <property type="term" value="F:ubiquitin protein ligase activity"/>
    <property type="evidence" value="ECO:0007669"/>
    <property type="project" value="UniProtKB-EC"/>
</dbReference>
<sequence length="338" mass="38209">MECLQMRECGASRLALDDEIEALTQQLEEIRFYRENDKGKWRADDLPDNELGISAFLEEVTTSLGVLGDLRLAQSFANAVESDAQAIKAITEEEIQAEEDRRLAMRYSVDDTQPESDSEADGIAGDYSIFQRLCLSVYNWFMDGNGAETEIDDGGPSMTYAQRQEEAMRRLSEVETCCACYDLFPLHNIQRLNCAALYCHDCLRSIFATATTDESLFPPKCCGEPIPLCLVQGKMSQHELDEFRNAEVEFSTSNRTYCSNTDCQRFVSPRNIQADRARCPYCDLDTCVLCKSAYHDKDDCAADTALQATLELVKRMRWQRCYACGAVVELTIGCYHMK</sequence>
<keyword evidence="8" id="KW-0862">Zinc</keyword>
<evidence type="ECO:0000256" key="3">
    <source>
        <dbReference type="ARBA" id="ARBA00022679"/>
    </source>
</evidence>
<dbReference type="InterPro" id="IPR044066">
    <property type="entry name" value="TRIAD_supradom"/>
</dbReference>
<keyword evidence="5" id="KW-0677">Repeat</keyword>
<comment type="catalytic activity">
    <reaction evidence="1">
        <text>[E2 ubiquitin-conjugating enzyme]-S-ubiquitinyl-L-cysteine + [acceptor protein]-L-lysine = [E2 ubiquitin-conjugating enzyme]-L-cysteine + [acceptor protein]-N(6)-ubiquitinyl-L-lysine.</text>
        <dbReference type="EC" id="2.3.2.31"/>
    </reaction>
</comment>
<dbReference type="AlphaFoldDB" id="A0A3D8S4I2"/>
<evidence type="ECO:0000256" key="7">
    <source>
        <dbReference type="ARBA" id="ARBA00022786"/>
    </source>
</evidence>
<evidence type="ECO:0000313" key="10">
    <source>
        <dbReference type="EMBL" id="RDW81178.1"/>
    </source>
</evidence>
<dbReference type="PANTHER" id="PTHR11685">
    <property type="entry name" value="RBR FAMILY RING FINGER AND IBR DOMAIN-CONTAINING"/>
    <property type="match status" value="1"/>
</dbReference>
<evidence type="ECO:0000313" key="11">
    <source>
        <dbReference type="Proteomes" id="UP000256690"/>
    </source>
</evidence>
<dbReference type="GO" id="GO:0016567">
    <property type="term" value="P:protein ubiquitination"/>
    <property type="evidence" value="ECO:0007669"/>
    <property type="project" value="InterPro"/>
</dbReference>
<dbReference type="SMART" id="SM00647">
    <property type="entry name" value="IBR"/>
    <property type="match status" value="1"/>
</dbReference>